<protein>
    <submittedName>
        <fullName evidence="1">Uncharacterized protein</fullName>
    </submittedName>
</protein>
<dbReference type="AlphaFoldDB" id="X0VWX5"/>
<name>X0VWX5_9ZZZZ</name>
<proteinExistence type="predicted"/>
<dbReference type="EMBL" id="BARS01024191">
    <property type="protein sequence ID" value="GAG04991.1"/>
    <property type="molecule type" value="Genomic_DNA"/>
</dbReference>
<comment type="caution">
    <text evidence="1">The sequence shown here is derived from an EMBL/GenBank/DDBJ whole genome shotgun (WGS) entry which is preliminary data.</text>
</comment>
<reference evidence="1" key="1">
    <citation type="journal article" date="2014" name="Front. Microbiol.">
        <title>High frequency of phylogenetically diverse reductive dehalogenase-homologous genes in deep subseafloor sedimentary metagenomes.</title>
        <authorList>
            <person name="Kawai M."/>
            <person name="Futagami T."/>
            <person name="Toyoda A."/>
            <person name="Takaki Y."/>
            <person name="Nishi S."/>
            <person name="Hori S."/>
            <person name="Arai W."/>
            <person name="Tsubouchi T."/>
            <person name="Morono Y."/>
            <person name="Uchiyama I."/>
            <person name="Ito T."/>
            <person name="Fujiyama A."/>
            <person name="Inagaki F."/>
            <person name="Takami H."/>
        </authorList>
    </citation>
    <scope>NUCLEOTIDE SEQUENCE</scope>
    <source>
        <strain evidence="1">Expedition CK06-06</strain>
    </source>
</reference>
<organism evidence="1">
    <name type="scientific">marine sediment metagenome</name>
    <dbReference type="NCBI Taxonomy" id="412755"/>
    <lineage>
        <taxon>unclassified sequences</taxon>
        <taxon>metagenomes</taxon>
        <taxon>ecological metagenomes</taxon>
    </lineage>
</organism>
<gene>
    <name evidence="1" type="ORF">S01H1_38425</name>
</gene>
<accession>X0VWX5</accession>
<feature type="non-terminal residue" evidence="1">
    <location>
        <position position="91"/>
    </location>
</feature>
<evidence type="ECO:0000313" key="1">
    <source>
        <dbReference type="EMBL" id="GAG04991.1"/>
    </source>
</evidence>
<sequence length="91" mass="10177">MGLPLVGRSRFANVYQEATRKFVAEISVGPQNYLNGQQGFEPIDPRIVLVPTESILYPLGYRRMVNKGEFKVAFKPNIEESNSIAFSVGNN</sequence>